<dbReference type="GO" id="GO:0016020">
    <property type="term" value="C:membrane"/>
    <property type="evidence" value="ECO:0007669"/>
    <property type="project" value="UniProtKB-SubCell"/>
</dbReference>
<keyword evidence="4 6" id="KW-1133">Transmembrane helix</keyword>
<evidence type="ECO:0000256" key="3">
    <source>
        <dbReference type="ARBA" id="ARBA00022692"/>
    </source>
</evidence>
<comment type="similarity">
    <text evidence="2">Belongs to the autoinducer-2 exporter (AI-2E) (TC 2.A.86) family.</text>
</comment>
<comment type="caution">
    <text evidence="7">The sequence shown here is derived from an EMBL/GenBank/DDBJ whole genome shotgun (WGS) entry which is preliminary data.</text>
</comment>
<evidence type="ECO:0000256" key="6">
    <source>
        <dbReference type="SAM" id="Phobius"/>
    </source>
</evidence>
<name>A0A9X2FFT9_9BACT</name>
<feature type="transmembrane region" description="Helical" evidence="6">
    <location>
        <begin position="58"/>
        <end position="82"/>
    </location>
</feature>
<feature type="transmembrane region" description="Helical" evidence="6">
    <location>
        <begin position="258"/>
        <end position="279"/>
    </location>
</feature>
<evidence type="ECO:0000256" key="2">
    <source>
        <dbReference type="ARBA" id="ARBA00009773"/>
    </source>
</evidence>
<accession>A0A9X2FFT9</accession>
<gene>
    <name evidence="7" type="ORF">NG895_26620</name>
</gene>
<dbReference type="EMBL" id="JAMXLR010000092">
    <property type="protein sequence ID" value="MCO6047493.1"/>
    <property type="molecule type" value="Genomic_DNA"/>
</dbReference>
<proteinExistence type="inferred from homology"/>
<dbReference type="PANTHER" id="PTHR21716">
    <property type="entry name" value="TRANSMEMBRANE PROTEIN"/>
    <property type="match status" value="1"/>
</dbReference>
<feature type="transmembrane region" description="Helical" evidence="6">
    <location>
        <begin position="28"/>
        <end position="46"/>
    </location>
</feature>
<evidence type="ECO:0000256" key="5">
    <source>
        <dbReference type="ARBA" id="ARBA00023136"/>
    </source>
</evidence>
<evidence type="ECO:0000313" key="7">
    <source>
        <dbReference type="EMBL" id="MCO6047493.1"/>
    </source>
</evidence>
<dbReference type="InterPro" id="IPR002549">
    <property type="entry name" value="AI-2E-like"/>
</dbReference>
<feature type="transmembrane region" description="Helical" evidence="6">
    <location>
        <begin position="299"/>
        <end position="328"/>
    </location>
</feature>
<dbReference type="Pfam" id="PF01594">
    <property type="entry name" value="AI-2E_transport"/>
    <property type="match status" value="1"/>
</dbReference>
<feature type="transmembrane region" description="Helical" evidence="6">
    <location>
        <begin position="145"/>
        <end position="168"/>
    </location>
</feature>
<feature type="transmembrane region" description="Helical" evidence="6">
    <location>
        <begin position="202"/>
        <end position="223"/>
    </location>
</feature>
<dbReference type="AlphaFoldDB" id="A0A9X2FFT9"/>
<reference evidence="7" key="1">
    <citation type="submission" date="2022-06" db="EMBL/GenBank/DDBJ databases">
        <title>Aeoliella straminimaris, a novel planctomycete from sediments.</title>
        <authorList>
            <person name="Vitorino I.R."/>
            <person name="Lage O.M."/>
        </authorList>
    </citation>
    <scope>NUCLEOTIDE SEQUENCE</scope>
    <source>
        <strain evidence="7">ICT_H6.2</strain>
    </source>
</reference>
<comment type="subcellular location">
    <subcellularLocation>
        <location evidence="1">Membrane</location>
        <topology evidence="1">Multi-pass membrane protein</topology>
    </subcellularLocation>
</comment>
<protein>
    <submittedName>
        <fullName evidence="7">AI-2E family transporter</fullName>
    </submittedName>
</protein>
<keyword evidence="8" id="KW-1185">Reference proteome</keyword>
<feature type="transmembrane region" description="Helical" evidence="6">
    <location>
        <begin position="229"/>
        <end position="251"/>
    </location>
</feature>
<feature type="transmembrane region" description="Helical" evidence="6">
    <location>
        <begin position="5"/>
        <end position="22"/>
    </location>
</feature>
<keyword evidence="3 6" id="KW-0812">Transmembrane</keyword>
<evidence type="ECO:0000256" key="1">
    <source>
        <dbReference type="ARBA" id="ARBA00004141"/>
    </source>
</evidence>
<organism evidence="7 8">
    <name type="scientific">Aeoliella straminimaris</name>
    <dbReference type="NCBI Taxonomy" id="2954799"/>
    <lineage>
        <taxon>Bacteria</taxon>
        <taxon>Pseudomonadati</taxon>
        <taxon>Planctomycetota</taxon>
        <taxon>Planctomycetia</taxon>
        <taxon>Pirellulales</taxon>
        <taxon>Lacipirellulaceae</taxon>
        <taxon>Aeoliella</taxon>
    </lineage>
</organism>
<dbReference type="PANTHER" id="PTHR21716:SF4">
    <property type="entry name" value="TRANSMEMBRANE PROTEIN 245"/>
    <property type="match status" value="1"/>
</dbReference>
<evidence type="ECO:0000313" key="8">
    <source>
        <dbReference type="Proteomes" id="UP001155241"/>
    </source>
</evidence>
<keyword evidence="5 6" id="KW-0472">Membrane</keyword>
<sequence>MFRQMSFWALLFAAIAIGILLFRIVEPFFAPLFFAVILTILFRPFYDRLTRLLGGRRRIAALTTVAAMFILLAGLGAMLFLAGRELASTGREFAKWDLANQPGIQHIKDSIERYVPDIDWDSLRTSVDRGIEQYTSSTVQRTGEFLSRVVEVVVGMAILSLALYYFLAEGDDILQSLRAISPFAREDEWLLFRQFATISRGVVVGIFVCAFAQAALLGIGLYFAGIERVWLLVGITFLLSMIPFVGAAGVWTPTAAWLLWNGEITAGIILGLYGLLIVSTSDNLIRAYVLHESAKMHPLLALVSALGALQIVGLWGIFLGPVVAAFFFSMLQILHRRLSANERKAVASDAA</sequence>
<dbReference type="RefSeq" id="WP_252855603.1">
    <property type="nucleotide sequence ID" value="NZ_JAMXLR010000092.1"/>
</dbReference>
<dbReference type="Proteomes" id="UP001155241">
    <property type="component" value="Unassembled WGS sequence"/>
</dbReference>
<evidence type="ECO:0000256" key="4">
    <source>
        <dbReference type="ARBA" id="ARBA00022989"/>
    </source>
</evidence>